<organism evidence="1 2">
    <name type="scientific">Pseudorhodobacter antarcticus</name>
    <dbReference type="NCBI Taxonomy" id="1077947"/>
    <lineage>
        <taxon>Bacteria</taxon>
        <taxon>Pseudomonadati</taxon>
        <taxon>Pseudomonadota</taxon>
        <taxon>Alphaproteobacteria</taxon>
        <taxon>Rhodobacterales</taxon>
        <taxon>Paracoccaceae</taxon>
        <taxon>Pseudorhodobacter</taxon>
    </lineage>
</organism>
<reference evidence="1 2" key="1">
    <citation type="submission" date="2016-10" db="EMBL/GenBank/DDBJ databases">
        <authorList>
            <person name="de Groot N.N."/>
        </authorList>
    </citation>
    <scope>NUCLEOTIDE SEQUENCE [LARGE SCALE GENOMIC DNA]</scope>
    <source>
        <strain evidence="1 2">CGMCC 1.10836</strain>
    </source>
</reference>
<evidence type="ECO:0000313" key="2">
    <source>
        <dbReference type="Proteomes" id="UP000183002"/>
    </source>
</evidence>
<proteinExistence type="predicted"/>
<keyword evidence="2" id="KW-1185">Reference proteome</keyword>
<name>A0A1H8M1G2_9RHOB</name>
<dbReference type="AlphaFoldDB" id="A0A1H8M1G2"/>
<dbReference type="EMBL" id="FOCO01000048">
    <property type="protein sequence ID" value="SEO10978.1"/>
    <property type="molecule type" value="Genomic_DNA"/>
</dbReference>
<accession>A0A1H8M1G2</accession>
<protein>
    <submittedName>
        <fullName evidence="1">Uncharacterized protein</fullName>
    </submittedName>
</protein>
<evidence type="ECO:0000313" key="1">
    <source>
        <dbReference type="EMBL" id="SEO10978.1"/>
    </source>
</evidence>
<dbReference type="Proteomes" id="UP000183002">
    <property type="component" value="Unassembled WGS sequence"/>
</dbReference>
<sequence length="72" mass="8456">MKSLVFSSLKALWRYGWARRNRMVDFEHPAKARIDLHGLNIDPVQQRLCIDSCLSIFRVEPKTIGQRFVKVL</sequence>
<gene>
    <name evidence="1" type="ORF">SAMN05216227_10481</name>
</gene>